<evidence type="ECO:0000313" key="14">
    <source>
        <dbReference type="Proteomes" id="UP000011715"/>
    </source>
</evidence>
<evidence type="ECO:0000256" key="4">
    <source>
        <dbReference type="ARBA" id="ARBA00022786"/>
    </source>
</evidence>
<dbReference type="PANTHER" id="PTHR13367:SF33">
    <property type="entry name" value="P-LOOP CONTAINING NUCLEOSIDE TRIPHOSPHATE HYDROLASE PROTEIN"/>
    <property type="match status" value="1"/>
</dbReference>
<dbReference type="InterPro" id="IPR022105">
    <property type="entry name" value="DUF3645"/>
</dbReference>
<feature type="domain" description="DUF3638" evidence="9">
    <location>
        <begin position="2062"/>
        <end position="2285"/>
    </location>
</feature>
<dbReference type="OMA" id="IFWLLEQ"/>
<dbReference type="eggNOG" id="ENOG502QUFK">
    <property type="taxonomic scope" value="Eukaryota"/>
</dbReference>
<keyword evidence="5" id="KW-0378">Hydrolase</keyword>
<evidence type="ECO:0000259" key="10">
    <source>
        <dbReference type="Pfam" id="PF12359"/>
    </source>
</evidence>
<proteinExistence type="predicted"/>
<dbReference type="EnsemblFungi" id="MAPG_11293T0">
    <property type="protein sequence ID" value="MAPG_11293T0"/>
    <property type="gene ID" value="MAPG_11293"/>
</dbReference>
<evidence type="ECO:0000256" key="2">
    <source>
        <dbReference type="ARBA" id="ARBA00012759"/>
    </source>
</evidence>
<protein>
    <recommendedName>
        <fullName evidence="2">ubiquitinyl hydrolase 1</fullName>
        <ecNumber evidence="2">3.4.19.12</ecNumber>
    </recommendedName>
</protein>
<comment type="catalytic activity">
    <reaction evidence="1">
        <text>Thiol-dependent hydrolysis of ester, thioester, amide, peptide and isopeptide bonds formed by the C-terminal Gly of ubiquitin (a 76-residue protein attached to proteins as an intracellular targeting signal).</text>
        <dbReference type="EC" id="3.4.19.12"/>
    </reaction>
</comment>
<evidence type="ECO:0000256" key="1">
    <source>
        <dbReference type="ARBA" id="ARBA00000707"/>
    </source>
</evidence>
<dbReference type="EMBL" id="GL876980">
    <property type="protein sequence ID" value="KLU92347.1"/>
    <property type="molecule type" value="Genomic_DNA"/>
</dbReference>
<accession>A0A0C4EEW1</accession>
<dbReference type="PANTHER" id="PTHR13367">
    <property type="entry name" value="UBIQUITIN THIOESTERASE"/>
    <property type="match status" value="1"/>
</dbReference>
<dbReference type="Pfam" id="PF12340">
    <property type="entry name" value="DUF3638"/>
    <property type="match status" value="1"/>
</dbReference>
<evidence type="ECO:0000313" key="12">
    <source>
        <dbReference type="EMBL" id="KLU92347.1"/>
    </source>
</evidence>
<keyword evidence="4" id="KW-0833">Ubl conjugation pathway</keyword>
<dbReference type="GO" id="GO:0006508">
    <property type="term" value="P:proteolysis"/>
    <property type="evidence" value="ECO:0007669"/>
    <property type="project" value="UniProtKB-KW"/>
</dbReference>
<evidence type="ECO:0000259" key="11">
    <source>
        <dbReference type="Pfam" id="PF20255"/>
    </source>
</evidence>
<feature type="region of interest" description="Disordered" evidence="8">
    <location>
        <begin position="1525"/>
        <end position="1546"/>
    </location>
</feature>
<evidence type="ECO:0000259" key="9">
    <source>
        <dbReference type="Pfam" id="PF12340"/>
    </source>
</evidence>
<dbReference type="STRING" id="644358.A0A0C4EEW1"/>
<sequence length="3167" mass="354364">MALRAVFNHLVLPPKVPGGPDANEAQVSYDVLARITDSCFTASSHAQPTWSAAFGALEASLDACDVLHRSDGLDRAVLLEYFRRLEPDQMLVLHLQTQNAALLFWAERNSNGKEDIIIEAFEASPTTTAVLAAPRALEWSFPGRSCRLASADFHEPCFQQCLANFLEQASMESLRALKAQAIKADRLLAEDRDTSDPALVTEMLMSILEAVGEARQPPPLWKHVRDDVNLHDSNEPWRRLPFWLVLRVAARRQLVLVLGEADGRFAYKCLMAVLFARLLKDSAGALPPDLVITLRGKLCRRMAKLEMDLKQVRPLSVANCRAHFDSIRNLVQSAIEGATGQVEKAWEYFKRKTTLVTPRLPKHANEGALHLSLPNSGPHMDGLLVRQAPPRVAPPSLELPSPLDTAIQRAQDFTDKAFHLAAIESCQEAPRMSHLSAEAQCGHLAELIDRLFSSTGALYDGDPVQQSCRALAVFYRWTQLDKAAIMACPLLEDYAPAFKPEMLDALQLPDMCDMHRLREMQTYLHSRHSKARLGSIFQEVVDMESLAVRYVSRSVAAQAHGAHVQAVSDSGKQAKEREWANLCREYDMHTSGFSTGTCRCSYIDGQRDVRGCKRCWHGRIRKRLKIQVFEEHLPDREPARSTVLFELVIPAHLAIYRDTTWRILTTLTHPSRPGVCEKPRKMLSETPLWQHSSRRKQKLTLASPIKCFIDTHYKFSSGKVAVEDVILPLGAKFELYDQDAEIWVKDLAETLTLQHLCGVNVPRALRSTVLPAVCHPPPRVDGPSSYEVQANKSECPPDLSSHEFAAHQELLSGITRRWAQILVQLGSSSLNFSSEETTKLLSQLAVQAGPRLGDDVLRMVHVCFREPGFVQRLSECVEKRIQSILTNWREHHCMELLVALGLRIYQLAPDDTGRQRAQALLQTARSALIGWTVQLGEQVRTTTDAGAAQRASGYCLWAGLLCRRTFDVYANRAADQDYTLEPEQLALWIQASVALQESIRVDIDQLLPMEKHALMRDAKAAYRLAPLLRRSVVAHPTAVGRGVDASWSGRPAATGDAASVDHLISSWRILPSHDRWAVGCTVVREANRSGTAFGSWQAVHCNFIEGHLLVNGKARGKLPSEIRNSEDVKAIFGNQNLLTYPSGMPRMTHRLATRVCDQEVHFGLDHRKNVIVQSVSKHAHFQFVPRRIFTGETGPNSAFDLPLELVEGCTHWLNLDSGCLEIRRGPEVWYKRPRDWTLDVPGRRAYRGNVVLVDPQSQVFGAINSILSCFERPDRLTVYQPATGKLTVDIRRLDLSFRVNQDGRLQCCRLGAEIDPDQDAGTWYGLASKIVVRDIATRERSILLPLGSPRWRRNGMHVEVRMLDSKEYGRFGIDPVLGRLTCAPEPRLLFVKALCHGLTSFCLPDPLTGRTGTEEAFAILASGTAQPWTPINSSLEPLLESFSKLLPDREYYPRDLKRLQRVTWSEELTTTIQHDGYRALLRDIIEKSNRLADFATVQTVKELRLPRLAEHLDLRGELQRRLYERPSLDTSRASDGNAGRDDFVPYASRDRSMTRRAAKVFEAARLIIQRCAGLHMSNRLVAMLESWNQSTLIGGFQPLSEGISADPGTSPLIDQTEGPIQEKWGHLVQFCQAVDIERQQASVVFRLGLLAFGPVDMDVVHSLAAFACIDQLKQLKPPERDHFLEFRSRGRPSPRELQQLTISACSAWTCSRSRKGKLGMVDGAGRTEEEHNALCEQEMAQFCARLLAQWPAPAWELSTASLAEEVLDCDLALEKLATDWERRRDNDALCDFANHAQKVLDAHKGPRDAARLANWTIEKNRNPSHHGVVPSSARDLVLGKRGPVFPSTAPAPLVRQVHQNTTPTSHTKTTARPVHWAAALFNFGQRAREALQGATGTPRAGTIELRQILDRFTATSDKLRQRYGNDLLQSLEALEAGVGQAPSTPGQQLKAPDIADVDLRIEESRAVIAGYLGEIDAALAADDARSVWLRLGALWPCTRDVVFTLLRSSSCLHTNRCDSAMKKALVQYGLELTGLQRLRRIRRAIQRDNARALDDELNNPGHQSWSPNEYADWLLLEIDGDLLIRPDQVDVARAIIAPASGQNSVLQMNMGKGKTSVIVPMVVAALADGEALARLIVPKALLMATAQITQARLGGLVGRTVRHIPFSRRTKTTSQMLDLYARLHVDARDTRGVVLTSHEHILSFKLGGWQHLADGKTDLAAQMFKFELWLERQSRDVLDECDFTLSVKTQLNYPGGSQTAVDGQPFRWQVAEALLALVTDHVPTLRQKHPLGVDVLERPGSFPIVRFLRREAEEATVQLIIDSICGGRCAYIRPTESALASPQGPHITSIRRLFTEEAFDHGVFAQAVSAFEDQQTSRQRLLVIRGLLINKILITCLGKRWNVQYGLHPRRDPLAVPFEAKGTPSEHAEFGHPDVAILLTYLAFYYQGLTQQQLLQGLQHLLQSADPSQEYEAWTVGCHKLPETLRRWDVISVEDSAQLEELWAHLKHSLVVINYYLDNFVFPRHAKQFDVKLQASGWDIPLVPATNNIPGARTTGFSGTNDNRTMLPLTIRQDDLPSLRQTSAEVLTYLLQPRNRAYHVTVDALGKRLSETGLLYKLKVSGIRILIDAGAYILEMDNKALAKEWLKIDIKARAAIYFGQDDRAWVHHRGEGKKDVPLLASQFADNLDECLVYFDEAHTRGVDLKLPVHARGALTLALKQSKDFTMQAAMRLRQLGTTQAVVFLAPPDVDQSIRDHLSVGNGNDLEIDSAHVISWLLEQTCCGHEDLQSLYVSQGVDFCRRTDAAWRYQRDSSSNPGQQREKVLAVIQRPERQTLEQLYGGAGSAQRSSVSSGVMNPRLRSIMSQLERCDVGSNGVAADLNALQEVEQEVEQEREVQVQVEQVRQVQKRIRHVPLVFPRLHPYIEQFVRTGFLPPHALATCFEQAFSYVGRTQVGRRFGVRDTGSTLFVSAEFGRTVKFGRGAENTSVADNFLRPVDWILWSPFTRTALIVIPEEMELIIPILRLAAAAGTTNVHMVTYAAPTTKAMLPFNSFQYYSFPQLPADHEFPPWFRFEVGIVAGRLYVGADEWDDVKNFVWPKESELIARSYDGVQAAGGGRLGICADDPAAFLRAWLAVRHPTQDIQHTPMGYICMGRSLEQSPFRLVDV</sequence>
<name>A0A0C4EEW1_MAGP6</name>
<dbReference type="EC" id="3.4.19.12" evidence="2"/>
<keyword evidence="3" id="KW-0645">Protease</keyword>
<dbReference type="Pfam" id="PF12359">
    <property type="entry name" value="DUF3645"/>
    <property type="match status" value="1"/>
</dbReference>
<feature type="coiled-coil region" evidence="7">
    <location>
        <begin position="2876"/>
        <end position="2903"/>
    </location>
</feature>
<evidence type="ECO:0000256" key="6">
    <source>
        <dbReference type="ARBA" id="ARBA00022807"/>
    </source>
</evidence>
<keyword evidence="6" id="KW-0788">Thiol protease</keyword>
<reference evidence="12" key="2">
    <citation type="submission" date="2010-05" db="EMBL/GenBank/DDBJ databases">
        <title>The Genome Sequence of Magnaporthe poae strain ATCC 64411.</title>
        <authorList>
            <consortium name="The Broad Institute Genome Sequencing Platform"/>
            <consortium name="Broad Institute Genome Sequencing Center for Infectious Disease"/>
            <person name="Ma L.-J."/>
            <person name="Dead R."/>
            <person name="Young S."/>
            <person name="Zeng Q."/>
            <person name="Koehrsen M."/>
            <person name="Alvarado L."/>
            <person name="Berlin A."/>
            <person name="Chapman S.B."/>
            <person name="Chen Z."/>
            <person name="Freedman E."/>
            <person name="Gellesch M."/>
            <person name="Goldberg J."/>
            <person name="Griggs A."/>
            <person name="Gujja S."/>
            <person name="Heilman E.R."/>
            <person name="Heiman D."/>
            <person name="Hepburn T."/>
            <person name="Howarth C."/>
            <person name="Jen D."/>
            <person name="Larson L."/>
            <person name="Mehta T."/>
            <person name="Neiman D."/>
            <person name="Pearson M."/>
            <person name="Roberts A."/>
            <person name="Saif S."/>
            <person name="Shea T."/>
            <person name="Shenoy N."/>
            <person name="Sisk P."/>
            <person name="Stolte C."/>
            <person name="Sykes S."/>
            <person name="Walk T."/>
            <person name="White J."/>
            <person name="Yandava C."/>
            <person name="Haas B."/>
            <person name="Nusbaum C."/>
            <person name="Birren B."/>
        </authorList>
    </citation>
    <scope>NUCLEOTIDE SEQUENCE</scope>
    <source>
        <strain evidence="12">ATCC 64411</strain>
    </source>
</reference>
<dbReference type="Pfam" id="PF20255">
    <property type="entry name" value="DUF6606"/>
    <property type="match status" value="1"/>
</dbReference>
<dbReference type="VEuPathDB" id="FungiDB:MAPG_11293"/>
<reference evidence="14" key="1">
    <citation type="submission" date="2010-05" db="EMBL/GenBank/DDBJ databases">
        <title>The genome sequence of Magnaporthe poae strain ATCC 64411.</title>
        <authorList>
            <person name="Ma L.-J."/>
            <person name="Dead R."/>
            <person name="Young S."/>
            <person name="Zeng Q."/>
            <person name="Koehrsen M."/>
            <person name="Alvarado L."/>
            <person name="Berlin A."/>
            <person name="Chapman S.B."/>
            <person name="Chen Z."/>
            <person name="Freedman E."/>
            <person name="Gellesch M."/>
            <person name="Goldberg J."/>
            <person name="Griggs A."/>
            <person name="Gujja S."/>
            <person name="Heilman E.R."/>
            <person name="Heiman D."/>
            <person name="Hepburn T."/>
            <person name="Howarth C."/>
            <person name="Jen D."/>
            <person name="Larson L."/>
            <person name="Mehta T."/>
            <person name="Neiman D."/>
            <person name="Pearson M."/>
            <person name="Roberts A."/>
            <person name="Saif S."/>
            <person name="Shea T."/>
            <person name="Shenoy N."/>
            <person name="Sisk P."/>
            <person name="Stolte C."/>
            <person name="Sykes S."/>
            <person name="Walk T."/>
            <person name="White J."/>
            <person name="Yandava C."/>
            <person name="Haas B."/>
            <person name="Nusbaum C."/>
            <person name="Birren B."/>
        </authorList>
    </citation>
    <scope>NUCLEOTIDE SEQUENCE [LARGE SCALE GENOMIC DNA]</scope>
    <source>
        <strain evidence="14">ATCC 64411 / 73-15</strain>
    </source>
</reference>
<evidence type="ECO:0000256" key="5">
    <source>
        <dbReference type="ARBA" id="ARBA00022801"/>
    </source>
</evidence>
<gene>
    <name evidence="12" type="ORF">MAPG_11293</name>
</gene>
<dbReference type="InterPro" id="IPR046541">
    <property type="entry name" value="DUF6606"/>
</dbReference>
<dbReference type="InterPro" id="IPR051346">
    <property type="entry name" value="OTU_Deubiquitinase"/>
</dbReference>
<feature type="domain" description="DUF3645" evidence="10">
    <location>
        <begin position="2408"/>
        <end position="2440"/>
    </location>
</feature>
<dbReference type="EMBL" id="ADBL01002782">
    <property type="status" value="NOT_ANNOTATED_CDS"/>
    <property type="molecule type" value="Genomic_DNA"/>
</dbReference>
<reference evidence="13" key="4">
    <citation type="journal article" date="2015" name="G3 (Bethesda)">
        <title>Genome sequences of three phytopathogenic species of the Magnaporthaceae family of fungi.</title>
        <authorList>
            <person name="Okagaki L.H."/>
            <person name="Nunes C.C."/>
            <person name="Sailsbery J."/>
            <person name="Clay B."/>
            <person name="Brown D."/>
            <person name="John T."/>
            <person name="Oh Y."/>
            <person name="Young N."/>
            <person name="Fitzgerald M."/>
            <person name="Haas B.J."/>
            <person name="Zeng Q."/>
            <person name="Young S."/>
            <person name="Adiconis X."/>
            <person name="Fan L."/>
            <person name="Levin J.Z."/>
            <person name="Mitchell T.K."/>
            <person name="Okubara P.A."/>
            <person name="Farman M.L."/>
            <person name="Kohn L.M."/>
            <person name="Birren B."/>
            <person name="Ma L.-J."/>
            <person name="Dean R.A."/>
        </authorList>
    </citation>
    <scope>NUCLEOTIDE SEQUENCE</scope>
    <source>
        <strain evidence="13">ATCC 64411 / 73-15</strain>
    </source>
</reference>
<dbReference type="OrthoDB" id="3182339at2759"/>
<evidence type="ECO:0000256" key="8">
    <source>
        <dbReference type="SAM" id="MobiDB-lite"/>
    </source>
</evidence>
<feature type="domain" description="DUF6606" evidence="11">
    <location>
        <begin position="6"/>
        <end position="280"/>
    </location>
</feature>
<keyword evidence="14" id="KW-1185">Reference proteome</keyword>
<reference evidence="13" key="5">
    <citation type="submission" date="2015-06" db="UniProtKB">
        <authorList>
            <consortium name="EnsemblFungi"/>
        </authorList>
    </citation>
    <scope>IDENTIFICATION</scope>
    <source>
        <strain evidence="13">ATCC 64411</strain>
    </source>
</reference>
<dbReference type="GO" id="GO:0004843">
    <property type="term" value="F:cysteine-type deubiquitinase activity"/>
    <property type="evidence" value="ECO:0007669"/>
    <property type="project" value="UniProtKB-EC"/>
</dbReference>
<keyword evidence="7" id="KW-0175">Coiled coil</keyword>
<organism evidence="13 14">
    <name type="scientific">Magnaporthiopsis poae (strain ATCC 64411 / 73-15)</name>
    <name type="common">Kentucky bluegrass fungus</name>
    <name type="synonym">Magnaporthe poae</name>
    <dbReference type="NCBI Taxonomy" id="644358"/>
    <lineage>
        <taxon>Eukaryota</taxon>
        <taxon>Fungi</taxon>
        <taxon>Dikarya</taxon>
        <taxon>Ascomycota</taxon>
        <taxon>Pezizomycotina</taxon>
        <taxon>Sordariomycetes</taxon>
        <taxon>Sordariomycetidae</taxon>
        <taxon>Magnaporthales</taxon>
        <taxon>Magnaporthaceae</taxon>
        <taxon>Magnaporthiopsis</taxon>
    </lineage>
</organism>
<dbReference type="InterPro" id="IPR022099">
    <property type="entry name" value="DUF3638"/>
</dbReference>
<reference evidence="12" key="3">
    <citation type="submission" date="2011-03" db="EMBL/GenBank/DDBJ databases">
        <title>Annotation of Magnaporthe poae ATCC 64411.</title>
        <authorList>
            <person name="Ma L.-J."/>
            <person name="Dead R."/>
            <person name="Young S.K."/>
            <person name="Zeng Q."/>
            <person name="Gargeya S."/>
            <person name="Fitzgerald M."/>
            <person name="Haas B."/>
            <person name="Abouelleil A."/>
            <person name="Alvarado L."/>
            <person name="Arachchi H.M."/>
            <person name="Berlin A."/>
            <person name="Brown A."/>
            <person name="Chapman S.B."/>
            <person name="Chen Z."/>
            <person name="Dunbar C."/>
            <person name="Freedman E."/>
            <person name="Gearin G."/>
            <person name="Gellesch M."/>
            <person name="Goldberg J."/>
            <person name="Griggs A."/>
            <person name="Gujja S."/>
            <person name="Heiman D."/>
            <person name="Howarth C."/>
            <person name="Larson L."/>
            <person name="Lui A."/>
            <person name="MacDonald P.J.P."/>
            <person name="Mehta T."/>
            <person name="Montmayeur A."/>
            <person name="Murphy C."/>
            <person name="Neiman D."/>
            <person name="Pearson M."/>
            <person name="Priest M."/>
            <person name="Roberts A."/>
            <person name="Saif S."/>
            <person name="Shea T."/>
            <person name="Shenoy N."/>
            <person name="Sisk P."/>
            <person name="Stolte C."/>
            <person name="Sykes S."/>
            <person name="Yandava C."/>
            <person name="Wortman J."/>
            <person name="Nusbaum C."/>
            <person name="Birren B."/>
        </authorList>
    </citation>
    <scope>NUCLEOTIDE SEQUENCE</scope>
    <source>
        <strain evidence="12">ATCC 64411</strain>
    </source>
</reference>
<evidence type="ECO:0000256" key="7">
    <source>
        <dbReference type="SAM" id="Coils"/>
    </source>
</evidence>
<evidence type="ECO:0000313" key="13">
    <source>
        <dbReference type="EnsemblFungi" id="MAPG_11293T0"/>
    </source>
</evidence>
<evidence type="ECO:0000256" key="3">
    <source>
        <dbReference type="ARBA" id="ARBA00022670"/>
    </source>
</evidence>
<dbReference type="Proteomes" id="UP000011715">
    <property type="component" value="Unassembled WGS sequence"/>
</dbReference>